<evidence type="ECO:0000313" key="2">
    <source>
        <dbReference type="Proteomes" id="UP000829398"/>
    </source>
</evidence>
<keyword evidence="1" id="KW-0269">Exonuclease</keyword>
<gene>
    <name evidence="1" type="ORF">KPL71_016227</name>
</gene>
<keyword evidence="1" id="KW-0378">Hydrolase</keyword>
<name>A0ACB8KRE7_CITSI</name>
<evidence type="ECO:0000313" key="1">
    <source>
        <dbReference type="EMBL" id="KAH9756901.1"/>
    </source>
</evidence>
<organism evidence="1 2">
    <name type="scientific">Citrus sinensis</name>
    <name type="common">Sweet orange</name>
    <name type="synonym">Citrus aurantium var. sinensis</name>
    <dbReference type="NCBI Taxonomy" id="2711"/>
    <lineage>
        <taxon>Eukaryota</taxon>
        <taxon>Viridiplantae</taxon>
        <taxon>Streptophyta</taxon>
        <taxon>Embryophyta</taxon>
        <taxon>Tracheophyta</taxon>
        <taxon>Spermatophyta</taxon>
        <taxon>Magnoliopsida</taxon>
        <taxon>eudicotyledons</taxon>
        <taxon>Gunneridae</taxon>
        <taxon>Pentapetalae</taxon>
        <taxon>rosids</taxon>
        <taxon>malvids</taxon>
        <taxon>Sapindales</taxon>
        <taxon>Rutaceae</taxon>
        <taxon>Aurantioideae</taxon>
        <taxon>Citrus</taxon>
    </lineage>
</organism>
<protein>
    <submittedName>
        <fullName evidence="1">Inactive exonuclease DIS3L2</fullName>
    </submittedName>
</protein>
<dbReference type="Proteomes" id="UP000829398">
    <property type="component" value="Chromosome 5"/>
</dbReference>
<dbReference type="EMBL" id="CM039174">
    <property type="protein sequence ID" value="KAH9756901.1"/>
    <property type="molecule type" value="Genomic_DNA"/>
</dbReference>
<accession>A0ACB8KRE7</accession>
<comment type="caution">
    <text evidence="1">The sequence shown here is derived from an EMBL/GenBank/DDBJ whole genome shotgun (WGS) entry which is preliminary data.</text>
</comment>
<reference evidence="2" key="1">
    <citation type="journal article" date="2023" name="Hortic. Res.">
        <title>A chromosome-level phased genome enabling allele-level studies in sweet orange: a case study on citrus Huanglongbing tolerance.</title>
        <authorList>
            <person name="Wu B."/>
            <person name="Yu Q."/>
            <person name="Deng Z."/>
            <person name="Duan Y."/>
            <person name="Luo F."/>
            <person name="Gmitter F. Jr."/>
        </authorList>
    </citation>
    <scope>NUCLEOTIDE SEQUENCE [LARGE SCALE GENOMIC DNA]</scope>
    <source>
        <strain evidence="2">cv. Valencia</strain>
    </source>
</reference>
<keyword evidence="1" id="KW-0540">Nuclease</keyword>
<sequence>MRGGSAVEQSQPMVVDEVVDKEKKKKNRRSNRRSNKNSSVCNSVNEIRGEATQTKNGYKTKNLTSSMNCSSTKQQDLDLHPLSEQDPTGASTVTFSSMPTMHINEEESAEPGSTQSQLLLATDLCGSIISRSCPEPIANDSSCWAYTNKDDNPSHQSEARCKIFAPHWSMEAVNEALEKGDAFKALFRVNAHNRLEAYCKIEGVQTDVLITGIAAQNRAVEGDVVLIKVDCLSLWAKMKGFSNNSSIVEDSNLPTEANGMHSDICKGKSKVDVSYEYSNCTLLSEKGIHHDDDSSSEAYNREMIEREGYNYINGHHPSTSDSTEKVSSSQQNDGMNAIERLSAMISSYPTKRPTGRVVSIIERSPRRDGIVGFLNVNQWFNYKGGSRKDAKKNRSSLSVPDREYIQLTPTHPKYPKMVVLVKDLPDSIKKRLEEGDATIEMELVAARIDEWNEESPFPQAHVLHVFGRGGEVEPQINAILYENAICCSGFSPESLSCLPCVPWEVPQEELLSRKDLRNFCIFTIDPSTATDLDDALSIERLSDGISRVGVHIVDVSYFVLPGTALDIEAQVRSTSVYMLQRKIPMLPVLLSEEVGSLNPGVDRLAFSIFWDLNSAGDVVDRWIGRTVIRSCCKLSYEHAQDIIDGKFDVESSNTLGEGWPQLYGQFEQSDVVRSIKSLYEVSKILKDKRFTDGALRLENSKPVFLFDEYGTPYDSVLSGREDLNFLVEEFMLLANKTAAEVIARAFPDSALLRRHPAPNMRKLREFEAFCSKHGLQLDTSSSGQFHQSLEQAREKLKDDYVLFDILINYATRPMQLASYFCSGDFKDDTDWGHYALAFPVYTHFTSPLRRYPDLVVHRTLNAALEAEKLYWKHRRMLPKNNHREGVRGRFLTGIFYDKDAAESLEGREALSVAALKYGVPCADILVNVATHCNDRKLACRNVKDACVKLYMWILLKKKEVLLSEARVLALGPRFMTIYIEKLAIERRIYYDEVEGLIVEWLETTSTLVLSLCAHKRSFKRGGPGNYRALEEVALVVRPNDLKEEHGMFGGSVNKCFTTDANAKRQCSGSSSNSGVDPGVFPLTIPLLSTIPVALNAIGGGDGPLEIGVRLYMSSYMSASIVSFRALGFYISFSHVISDCCIPIIFGKGGQMDLILAISIFVLYTVCSDACILRNDVNNRMVRTIDRFIPSGFSCRRFRRSAYRLRSLLHSRPVHTIERWTVGDETLPFFSVSLWQKLLRRQCVAFAGDVVLLQSKDISSLQCSIHRYESLISKVIYVWDELEYMPLLVRNKAAELLFGNIRAERVYQCYRGKDHDQSPHPGGVQKENHYTPKATNLRKMTAEAFVGSCLLDADKTL</sequence>
<proteinExistence type="predicted"/>
<keyword evidence="2" id="KW-1185">Reference proteome</keyword>